<evidence type="ECO:0000313" key="2">
    <source>
        <dbReference type="Proteomes" id="UP001428290"/>
    </source>
</evidence>
<dbReference type="InterPro" id="IPR011989">
    <property type="entry name" value="ARM-like"/>
</dbReference>
<evidence type="ECO:0008006" key="3">
    <source>
        <dbReference type="Google" id="ProtNLM"/>
    </source>
</evidence>
<dbReference type="InterPro" id="IPR004830">
    <property type="entry name" value="LRR_variant"/>
</dbReference>
<dbReference type="Pfam" id="PF01816">
    <property type="entry name" value="LRV"/>
    <property type="match status" value="1"/>
</dbReference>
<dbReference type="Proteomes" id="UP001428290">
    <property type="component" value="Unassembled WGS sequence"/>
</dbReference>
<proteinExistence type="predicted"/>
<dbReference type="InterPro" id="IPR016024">
    <property type="entry name" value="ARM-type_fold"/>
</dbReference>
<dbReference type="EMBL" id="BAABRU010000014">
    <property type="protein sequence ID" value="GAA5529945.1"/>
    <property type="molecule type" value="Genomic_DNA"/>
</dbReference>
<dbReference type="RefSeq" id="WP_345723534.1">
    <property type="nucleotide sequence ID" value="NZ_BAABRU010000014.1"/>
</dbReference>
<dbReference type="Gene3D" id="1.25.10.10">
    <property type="entry name" value="Leucine-rich Repeat Variant"/>
    <property type="match status" value="1"/>
</dbReference>
<gene>
    <name evidence="1" type="ORF">Hgul01_03759</name>
</gene>
<comment type="caution">
    <text evidence="1">The sequence shown here is derived from an EMBL/GenBank/DDBJ whole genome shotgun (WGS) entry which is preliminary data.</text>
</comment>
<dbReference type="SUPFAM" id="SSF48371">
    <property type="entry name" value="ARM repeat"/>
    <property type="match status" value="1"/>
</dbReference>
<keyword evidence="2" id="KW-1185">Reference proteome</keyword>
<name>A0ABP9X604_9CHLR</name>
<organism evidence="1 2">
    <name type="scientific">Herpetosiphon gulosus</name>
    <dbReference type="NCBI Taxonomy" id="1973496"/>
    <lineage>
        <taxon>Bacteria</taxon>
        <taxon>Bacillati</taxon>
        <taxon>Chloroflexota</taxon>
        <taxon>Chloroflexia</taxon>
        <taxon>Herpetosiphonales</taxon>
        <taxon>Herpetosiphonaceae</taxon>
        <taxon>Herpetosiphon</taxon>
    </lineage>
</organism>
<accession>A0ABP9X604</accession>
<reference evidence="1 2" key="1">
    <citation type="submission" date="2024-02" db="EMBL/GenBank/DDBJ databases">
        <title>Herpetosiphon gulosus NBRC 112829.</title>
        <authorList>
            <person name="Ichikawa N."/>
            <person name="Katano-Makiyama Y."/>
            <person name="Hidaka K."/>
        </authorList>
    </citation>
    <scope>NUCLEOTIDE SEQUENCE [LARGE SCALE GENOMIC DNA]</scope>
    <source>
        <strain evidence="1 2">NBRC 112829</strain>
    </source>
</reference>
<evidence type="ECO:0000313" key="1">
    <source>
        <dbReference type="EMBL" id="GAA5529945.1"/>
    </source>
</evidence>
<protein>
    <recommendedName>
        <fullName evidence="3">Leucine rich repeat variant</fullName>
    </recommendedName>
</protein>
<sequence length="147" mass="16185">MAEDDDPKIRLLVAQNPATPRTVHQLLELDDSQHVRAALARNPNISPKLLLTLARDYTWSAVPIRLAAALNPAATPEILALLAQDQASLVRQTVGQNPQATAEILDHVRQRALIEALYALDPWLHMLALGHPATQIEHLIKGVNSPW</sequence>